<proteinExistence type="predicted"/>
<sequence>MELKNIIIVPLIRNVQLECISIVLMKIRMSICYETKRIMIIALSTRLNGSEKIKIKLYNYLILKKKNVEYNDCKLVARSFQNKFAFGKYKDRSFYQEKFAQNPLYLVLIVWSCADIIKHQESSLTPELINYCF</sequence>
<evidence type="ECO:0000313" key="2">
    <source>
        <dbReference type="Proteomes" id="UP000276133"/>
    </source>
</evidence>
<dbReference type="Proteomes" id="UP000276133">
    <property type="component" value="Unassembled WGS sequence"/>
</dbReference>
<dbReference type="AlphaFoldDB" id="A0A3M7RI74"/>
<gene>
    <name evidence="1" type="ORF">BpHYR1_033085</name>
</gene>
<reference evidence="1 2" key="1">
    <citation type="journal article" date="2018" name="Sci. Rep.">
        <title>Genomic signatures of local adaptation to the degree of environmental predictability in rotifers.</title>
        <authorList>
            <person name="Franch-Gras L."/>
            <person name="Hahn C."/>
            <person name="Garcia-Roger E.M."/>
            <person name="Carmona M.J."/>
            <person name="Serra M."/>
            <person name="Gomez A."/>
        </authorList>
    </citation>
    <scope>NUCLEOTIDE SEQUENCE [LARGE SCALE GENOMIC DNA]</scope>
    <source>
        <strain evidence="1">HYR1</strain>
    </source>
</reference>
<evidence type="ECO:0000313" key="1">
    <source>
        <dbReference type="EMBL" id="RNA23286.1"/>
    </source>
</evidence>
<dbReference type="EMBL" id="REGN01003317">
    <property type="protein sequence ID" value="RNA23286.1"/>
    <property type="molecule type" value="Genomic_DNA"/>
</dbReference>
<name>A0A3M7RI74_BRAPC</name>
<accession>A0A3M7RI74</accession>
<protein>
    <submittedName>
        <fullName evidence="1">Uncharacterized protein</fullName>
    </submittedName>
</protein>
<keyword evidence="2" id="KW-1185">Reference proteome</keyword>
<organism evidence="1 2">
    <name type="scientific">Brachionus plicatilis</name>
    <name type="common">Marine rotifer</name>
    <name type="synonym">Brachionus muelleri</name>
    <dbReference type="NCBI Taxonomy" id="10195"/>
    <lineage>
        <taxon>Eukaryota</taxon>
        <taxon>Metazoa</taxon>
        <taxon>Spiralia</taxon>
        <taxon>Gnathifera</taxon>
        <taxon>Rotifera</taxon>
        <taxon>Eurotatoria</taxon>
        <taxon>Monogononta</taxon>
        <taxon>Pseudotrocha</taxon>
        <taxon>Ploima</taxon>
        <taxon>Brachionidae</taxon>
        <taxon>Brachionus</taxon>
    </lineage>
</organism>
<comment type="caution">
    <text evidence="1">The sequence shown here is derived from an EMBL/GenBank/DDBJ whole genome shotgun (WGS) entry which is preliminary data.</text>
</comment>